<dbReference type="Proteomes" id="UP000054359">
    <property type="component" value="Unassembled WGS sequence"/>
</dbReference>
<dbReference type="Pfam" id="PF09773">
    <property type="entry name" value="Meckelin"/>
    <property type="match status" value="1"/>
</dbReference>
<dbReference type="OrthoDB" id="419138at2759"/>
<reference evidence="1 2" key="1">
    <citation type="submission" date="2013-11" db="EMBL/GenBank/DDBJ databases">
        <title>Genome sequencing of Stegodyphus mimosarum.</title>
        <authorList>
            <person name="Bechsgaard J."/>
        </authorList>
    </citation>
    <scope>NUCLEOTIDE SEQUENCE [LARGE SCALE GENOMIC DNA]</scope>
</reference>
<dbReference type="InterPro" id="IPR019170">
    <property type="entry name" value="Meckelin"/>
</dbReference>
<dbReference type="AlphaFoldDB" id="A0A087TN01"/>
<sequence>MYPIPVLIRGINVNGEFVNMEYDKSKWLLVRRFFLTDPVSGIEEGANLIGKSHQPIAKVFRYAADVSLKITLRPNGKSGMIYPPLLTISYAEA</sequence>
<feature type="non-terminal residue" evidence="1">
    <location>
        <position position="93"/>
    </location>
</feature>
<dbReference type="GO" id="GO:0060271">
    <property type="term" value="P:cilium assembly"/>
    <property type="evidence" value="ECO:0007669"/>
    <property type="project" value="InterPro"/>
</dbReference>
<dbReference type="PANTHER" id="PTHR21274">
    <property type="entry name" value="MECKELIN"/>
    <property type="match status" value="1"/>
</dbReference>
<dbReference type="STRING" id="407821.A0A087TN01"/>
<dbReference type="PANTHER" id="PTHR21274:SF0">
    <property type="entry name" value="MECKELIN"/>
    <property type="match status" value="1"/>
</dbReference>
<proteinExistence type="predicted"/>
<organism evidence="1 2">
    <name type="scientific">Stegodyphus mimosarum</name>
    <name type="common">African social velvet spider</name>
    <dbReference type="NCBI Taxonomy" id="407821"/>
    <lineage>
        <taxon>Eukaryota</taxon>
        <taxon>Metazoa</taxon>
        <taxon>Ecdysozoa</taxon>
        <taxon>Arthropoda</taxon>
        <taxon>Chelicerata</taxon>
        <taxon>Arachnida</taxon>
        <taxon>Araneae</taxon>
        <taxon>Araneomorphae</taxon>
        <taxon>Entelegynae</taxon>
        <taxon>Eresoidea</taxon>
        <taxon>Eresidae</taxon>
        <taxon>Stegodyphus</taxon>
    </lineage>
</organism>
<dbReference type="EMBL" id="KK115971">
    <property type="protein sequence ID" value="KFM66490.1"/>
    <property type="molecule type" value="Genomic_DNA"/>
</dbReference>
<keyword evidence="2" id="KW-1185">Reference proteome</keyword>
<accession>A0A087TN01</accession>
<evidence type="ECO:0000313" key="1">
    <source>
        <dbReference type="EMBL" id="KFM66490.1"/>
    </source>
</evidence>
<gene>
    <name evidence="1" type="ORF">X975_13421</name>
</gene>
<dbReference type="GO" id="GO:0036038">
    <property type="term" value="C:MKS complex"/>
    <property type="evidence" value="ECO:0007669"/>
    <property type="project" value="InterPro"/>
</dbReference>
<protein>
    <submittedName>
        <fullName evidence="1">Meckelin</fullName>
    </submittedName>
</protein>
<evidence type="ECO:0000313" key="2">
    <source>
        <dbReference type="Proteomes" id="UP000054359"/>
    </source>
</evidence>
<name>A0A087TN01_STEMI</name>